<organism evidence="1">
    <name type="scientific">termite gut metagenome</name>
    <dbReference type="NCBI Taxonomy" id="433724"/>
    <lineage>
        <taxon>unclassified sequences</taxon>
        <taxon>metagenomes</taxon>
        <taxon>organismal metagenomes</taxon>
    </lineage>
</organism>
<dbReference type="EMBL" id="SNRY01011569">
    <property type="protein sequence ID" value="KAA6304371.1"/>
    <property type="molecule type" value="Genomic_DNA"/>
</dbReference>
<gene>
    <name evidence="1" type="ORF">EZS27_043983</name>
</gene>
<accession>A0A5J4P6P8</accession>
<proteinExistence type="predicted"/>
<evidence type="ECO:0000313" key="1">
    <source>
        <dbReference type="EMBL" id="KAA6304371.1"/>
    </source>
</evidence>
<reference evidence="1" key="1">
    <citation type="submission" date="2019-03" db="EMBL/GenBank/DDBJ databases">
        <title>Single cell metagenomics reveals metabolic interactions within the superorganism composed of flagellate Streblomastix strix and complex community of Bacteroidetes bacteria on its surface.</title>
        <authorList>
            <person name="Treitli S.C."/>
            <person name="Kolisko M."/>
            <person name="Husnik F."/>
            <person name="Keeling P."/>
            <person name="Hampl V."/>
        </authorList>
    </citation>
    <scope>NUCLEOTIDE SEQUENCE</scope>
    <source>
        <strain evidence="1">STM</strain>
    </source>
</reference>
<protein>
    <submittedName>
        <fullName evidence="1">Uncharacterized protein</fullName>
    </submittedName>
</protein>
<name>A0A5J4P6P8_9ZZZZ</name>
<comment type="caution">
    <text evidence="1">The sequence shown here is derived from an EMBL/GenBank/DDBJ whole genome shotgun (WGS) entry which is preliminary data.</text>
</comment>
<sequence length="43" mass="4838">MKTFQSGIFTRVLSIWGSNGKPVLNEDNTIPEPIGYDKNKENV</sequence>
<feature type="non-terminal residue" evidence="1">
    <location>
        <position position="43"/>
    </location>
</feature>
<dbReference type="AlphaFoldDB" id="A0A5J4P6P8"/>